<dbReference type="PANTHER" id="PTHR47453:SF1">
    <property type="entry name" value="PHOSPHOGLUCAN, WATER DIKINASE, CHLOROPLASTIC"/>
    <property type="match status" value="1"/>
</dbReference>
<reference evidence="2 3" key="1">
    <citation type="submission" date="2020-10" db="EMBL/GenBank/DDBJ databases">
        <title>The Coptis chinensis genome and diversification of protoberbering-type alkaloids.</title>
        <authorList>
            <person name="Wang B."/>
            <person name="Shu S."/>
            <person name="Song C."/>
            <person name="Liu Y."/>
        </authorList>
    </citation>
    <scope>NUCLEOTIDE SEQUENCE [LARGE SCALE GENOMIC DNA]</scope>
    <source>
        <strain evidence="2">HL-2020</strain>
        <tissue evidence="2">Leaf</tissue>
    </source>
</reference>
<keyword evidence="3" id="KW-1185">Reference proteome</keyword>
<dbReference type="AlphaFoldDB" id="A0A835HUG6"/>
<dbReference type="Proteomes" id="UP000631114">
    <property type="component" value="Unassembled WGS sequence"/>
</dbReference>
<evidence type="ECO:0000256" key="1">
    <source>
        <dbReference type="SAM" id="MobiDB-lite"/>
    </source>
</evidence>
<sequence length="237" mass="26803">MRKNKDTIITNVGESTTKEQGQTSDGELLKEKDMVNEVDLNEGIVEVHTSTPIQNQEEAPSVLNEEHVETQRVSASVEAQWSGLSSGVNFAILVIPNMTRLYKNFFEALKVSSPAWFARNQAYYTEQAYYTRNRQLGLSGWKLEECTAIENELLVWKQKCLTEREGIFPALTKLDDYSLSFSMLKKALGVPENNVRTYIEAENQARYCLSVILNMSKSTIFGVESSEVDSLTSCIEY</sequence>
<evidence type="ECO:0000313" key="2">
    <source>
        <dbReference type="EMBL" id="KAF9603463.1"/>
    </source>
</evidence>
<feature type="compositionally biased region" description="Polar residues" evidence="1">
    <location>
        <begin position="7"/>
        <end position="25"/>
    </location>
</feature>
<comment type="caution">
    <text evidence="2">The sequence shown here is derived from an EMBL/GenBank/DDBJ whole genome shotgun (WGS) entry which is preliminary data.</text>
</comment>
<gene>
    <name evidence="2" type="ORF">IFM89_036266</name>
</gene>
<accession>A0A835HUG6</accession>
<name>A0A835HUG6_9MAGN</name>
<dbReference type="OrthoDB" id="6123450at2759"/>
<protein>
    <submittedName>
        <fullName evidence="2">Uncharacterized protein</fullName>
    </submittedName>
</protein>
<dbReference type="EMBL" id="JADFTS010000006">
    <property type="protein sequence ID" value="KAF9603463.1"/>
    <property type="molecule type" value="Genomic_DNA"/>
</dbReference>
<dbReference type="PANTHER" id="PTHR47453">
    <property type="entry name" value="PHOSPHOGLUCAN, WATER DIKINASE, CHLOROPLASTIC"/>
    <property type="match status" value="1"/>
</dbReference>
<feature type="region of interest" description="Disordered" evidence="1">
    <location>
        <begin position="1"/>
        <end position="27"/>
    </location>
</feature>
<proteinExistence type="predicted"/>
<evidence type="ECO:0000313" key="3">
    <source>
        <dbReference type="Proteomes" id="UP000631114"/>
    </source>
</evidence>
<organism evidence="2 3">
    <name type="scientific">Coptis chinensis</name>
    <dbReference type="NCBI Taxonomy" id="261450"/>
    <lineage>
        <taxon>Eukaryota</taxon>
        <taxon>Viridiplantae</taxon>
        <taxon>Streptophyta</taxon>
        <taxon>Embryophyta</taxon>
        <taxon>Tracheophyta</taxon>
        <taxon>Spermatophyta</taxon>
        <taxon>Magnoliopsida</taxon>
        <taxon>Ranunculales</taxon>
        <taxon>Ranunculaceae</taxon>
        <taxon>Coptidoideae</taxon>
        <taxon>Coptis</taxon>
    </lineage>
</organism>